<evidence type="ECO:0000313" key="7">
    <source>
        <dbReference type="EMBL" id="DBA16927.1"/>
    </source>
</evidence>
<dbReference type="InterPro" id="IPR035979">
    <property type="entry name" value="RBD_domain_sf"/>
</dbReference>
<dbReference type="InterPro" id="IPR012677">
    <property type="entry name" value="Nucleotide-bd_a/b_plait_sf"/>
</dbReference>
<reference evidence="7" key="1">
    <citation type="thesis" date="2020" institute="ProQuest LLC" country="789 East Eisenhower Parkway, Ann Arbor, MI, USA">
        <title>Comparative Genomics and Chromosome Evolution.</title>
        <authorList>
            <person name="Mudd A.B."/>
        </authorList>
    </citation>
    <scope>NUCLEOTIDE SEQUENCE</scope>
    <source>
        <strain evidence="7">1538</strain>
        <tissue evidence="7">Blood</tissue>
    </source>
</reference>
<dbReference type="SUPFAM" id="SSF54928">
    <property type="entry name" value="RNA-binding domain, RBD"/>
    <property type="match status" value="1"/>
</dbReference>
<dbReference type="EMBL" id="DYDO01000010">
    <property type="protein sequence ID" value="DBA16927.1"/>
    <property type="molecule type" value="Genomic_DNA"/>
</dbReference>
<evidence type="ECO:0000256" key="4">
    <source>
        <dbReference type="PROSITE-ProRule" id="PRU00176"/>
    </source>
</evidence>
<dbReference type="Pfam" id="PF00076">
    <property type="entry name" value="RRM_1"/>
    <property type="match status" value="1"/>
</dbReference>
<evidence type="ECO:0000256" key="5">
    <source>
        <dbReference type="SAM" id="MobiDB-lite"/>
    </source>
</evidence>
<dbReference type="GO" id="GO:0008143">
    <property type="term" value="F:poly(A) binding"/>
    <property type="evidence" value="ECO:0007669"/>
    <property type="project" value="TreeGrafter"/>
</dbReference>
<comment type="subcellular location">
    <subcellularLocation>
        <location evidence="1">Cytoplasm</location>
    </subcellularLocation>
</comment>
<dbReference type="PANTHER" id="PTHR23236:SF27">
    <property type="entry name" value="EMBRYONIC POLYADENYLATE-BINDING PROTEIN 2"/>
    <property type="match status" value="1"/>
</dbReference>
<evidence type="ECO:0000313" key="8">
    <source>
        <dbReference type="Proteomes" id="UP001181693"/>
    </source>
</evidence>
<organism evidence="7 8">
    <name type="scientific">Pyxicephalus adspersus</name>
    <name type="common">African bullfrog</name>
    <dbReference type="NCBI Taxonomy" id="30357"/>
    <lineage>
        <taxon>Eukaryota</taxon>
        <taxon>Metazoa</taxon>
        <taxon>Chordata</taxon>
        <taxon>Craniata</taxon>
        <taxon>Vertebrata</taxon>
        <taxon>Euteleostomi</taxon>
        <taxon>Amphibia</taxon>
        <taxon>Batrachia</taxon>
        <taxon>Anura</taxon>
        <taxon>Neobatrachia</taxon>
        <taxon>Ranoidea</taxon>
        <taxon>Pyxicephalidae</taxon>
        <taxon>Pyxicephalinae</taxon>
        <taxon>Pyxicephalus</taxon>
    </lineage>
</organism>
<protein>
    <recommendedName>
        <fullName evidence="6">RRM domain-containing protein</fullName>
    </recommendedName>
</protein>
<evidence type="ECO:0000256" key="2">
    <source>
        <dbReference type="ARBA" id="ARBA00022490"/>
    </source>
</evidence>
<evidence type="ECO:0000256" key="3">
    <source>
        <dbReference type="ARBA" id="ARBA00022884"/>
    </source>
</evidence>
<dbReference type="GO" id="GO:0000288">
    <property type="term" value="P:nuclear-transcribed mRNA catabolic process, deadenylation-dependent decay"/>
    <property type="evidence" value="ECO:0007669"/>
    <property type="project" value="TreeGrafter"/>
</dbReference>
<feature type="compositionally biased region" description="Polar residues" evidence="5">
    <location>
        <begin position="81"/>
        <end position="99"/>
    </location>
</feature>
<comment type="caution">
    <text evidence="7">The sequence shown here is derived from an EMBL/GenBank/DDBJ whole genome shotgun (WGS) entry which is preliminary data.</text>
</comment>
<sequence>MSEEVVKPKLDVTWNMSEKVIKPERDVTWDMSQKAIKQELGLSESDHGDECDPDDPELRAIRMRVREMEEETERLKDLTTDDISTGSPTSEQKNQSLQCTRRRARGGGLRQIPREHCFGYNRQNPFSPSFTERHLPFFGQPAGVPHLMTAEEKREIDKRSIYVGNVDYGGTAQDLESHFSSCGSINRITILCDKYTGHPKGYAYIEFAEQCSVEAAIDLDESVFRGRTIKVSPKRTNVPGISTTDRGNFPGRSRGNFPRAQRPRGRPYRGRRRPGRWNSSY</sequence>
<dbReference type="Gene3D" id="3.30.70.330">
    <property type="match status" value="1"/>
</dbReference>
<dbReference type="PROSITE" id="PS50102">
    <property type="entry name" value="RRM"/>
    <property type="match status" value="1"/>
</dbReference>
<feature type="domain" description="RRM" evidence="6">
    <location>
        <begin position="159"/>
        <end position="236"/>
    </location>
</feature>
<evidence type="ECO:0000256" key="1">
    <source>
        <dbReference type="ARBA" id="ARBA00004496"/>
    </source>
</evidence>
<keyword evidence="2" id="KW-0963">Cytoplasm</keyword>
<dbReference type="GO" id="GO:0005737">
    <property type="term" value="C:cytoplasm"/>
    <property type="evidence" value="ECO:0007669"/>
    <property type="project" value="UniProtKB-SubCell"/>
</dbReference>
<dbReference type="GO" id="GO:0005634">
    <property type="term" value="C:nucleus"/>
    <property type="evidence" value="ECO:0007669"/>
    <property type="project" value="TreeGrafter"/>
</dbReference>
<name>A0AAV2ZZW8_PYXAD</name>
<dbReference type="SMART" id="SM00360">
    <property type="entry name" value="RRM"/>
    <property type="match status" value="1"/>
</dbReference>
<feature type="region of interest" description="Disordered" evidence="5">
    <location>
        <begin position="68"/>
        <end position="100"/>
    </location>
</feature>
<dbReference type="InterPro" id="IPR000504">
    <property type="entry name" value="RRM_dom"/>
</dbReference>
<evidence type="ECO:0000259" key="6">
    <source>
        <dbReference type="PROSITE" id="PS50102"/>
    </source>
</evidence>
<feature type="compositionally biased region" description="Basic residues" evidence="5">
    <location>
        <begin position="261"/>
        <end position="275"/>
    </location>
</feature>
<feature type="region of interest" description="Disordered" evidence="5">
    <location>
        <begin position="233"/>
        <end position="281"/>
    </location>
</feature>
<accession>A0AAV2ZZW8</accession>
<proteinExistence type="predicted"/>
<keyword evidence="3 4" id="KW-0694">RNA-binding</keyword>
<dbReference type="Proteomes" id="UP001181693">
    <property type="component" value="Unassembled WGS sequence"/>
</dbReference>
<feature type="compositionally biased region" description="Basic and acidic residues" evidence="5">
    <location>
        <begin position="68"/>
        <end position="79"/>
    </location>
</feature>
<gene>
    <name evidence="7" type="ORF">GDO54_002454</name>
</gene>
<dbReference type="AlphaFoldDB" id="A0AAV2ZZW8"/>
<keyword evidence="8" id="KW-1185">Reference proteome</keyword>
<dbReference type="PANTHER" id="PTHR23236">
    <property type="entry name" value="EUKARYOTIC TRANSLATION INITIATION FACTOR 4B/4H"/>
    <property type="match status" value="1"/>
</dbReference>